<dbReference type="STRING" id="1124188.SAMN05444377_10699"/>
<dbReference type="Pfam" id="PF07494">
    <property type="entry name" value="Reg_prop"/>
    <property type="match status" value="1"/>
</dbReference>
<evidence type="ECO:0000256" key="2">
    <source>
        <dbReference type="SAM" id="Phobius"/>
    </source>
</evidence>
<feature type="coiled-coil region" evidence="1">
    <location>
        <begin position="764"/>
        <end position="797"/>
    </location>
</feature>
<dbReference type="InterPro" id="IPR015943">
    <property type="entry name" value="WD40/YVTN_repeat-like_dom_sf"/>
</dbReference>
<dbReference type="GO" id="GO:0006355">
    <property type="term" value="P:regulation of DNA-templated transcription"/>
    <property type="evidence" value="ECO:0007669"/>
    <property type="project" value="InterPro"/>
</dbReference>
<dbReference type="Pfam" id="PF07495">
    <property type="entry name" value="Y_Y_Y"/>
    <property type="match status" value="1"/>
</dbReference>
<keyword evidence="2" id="KW-0812">Transmembrane</keyword>
<dbReference type="InterPro" id="IPR013783">
    <property type="entry name" value="Ig-like_fold"/>
</dbReference>
<feature type="domain" description="HTH luxR-type" evidence="3">
    <location>
        <begin position="878"/>
        <end position="935"/>
    </location>
</feature>
<dbReference type="Gene3D" id="1.10.10.10">
    <property type="entry name" value="Winged helix-like DNA-binding domain superfamily/Winged helix DNA-binding domain"/>
    <property type="match status" value="1"/>
</dbReference>
<keyword evidence="5" id="KW-1185">Reference proteome</keyword>
<dbReference type="Gene3D" id="2.130.10.10">
    <property type="entry name" value="YVTN repeat-like/Quinoprotein amine dehydrogenase"/>
    <property type="match status" value="2"/>
</dbReference>
<sequence length="938" mass="108077">MGRRKYWVFAGLILGMFFGFSQEYPPIIKFTNATYNAGNQNWMIAQDAHHFIYFANNEGLLEYNGSTWRLYKSPNESILRSVKVIGKRIYTGCYMDFGYWTRNTNGNLTYTSLTTKMKSKILDDEQFWNIISYDQWVVFQSLDQLYIYDTQRETFQILKPDAKILKSFLTGNTIYYQTSDFNLYEIAQGKGKLIASAATLANNKIVNIYAQNTGLLVHTQFNGFYNLLGNTFVKFNTEADKEIANSSIYSSQQLKDGSFAVGTISNGVYILSPQGSVRFNLTQSKGLCNNTVLSLFEDMSNNLWVGLDNGINCINLNSPVRSYIDETGTLGTVYSAIVFNGNLYLGTNQGLFFKPQNSNSRYQFVSGTKGQVWSLFVHDNTLFCGHDSGTFTIQEGTSKLIFSQSGTWKFAVVPFDKNKLLQGNYYGISVLEKVNNQWQFKNRIQNFNYSARFFEFNAPKEIYVSHEYKGLFRLQVDPTLTKTLDIFTYSNPTKSKNAGLFRYNNGIYYAYKNGIFRLNTQTKAFTKDLVLSEAFQNKEYTSGKITVDAAGKLWLFSKNYINYFSSNKINAQLKRTILPIPSRLINPMLGFENISQISSNEYLLGTTDGYYIFDNNALRLKSHKIALTDVSVGKQNQASIDVPLQAEGDFSHDDNNVSFNFTVPQYNKYIFTEYQYLLEGFQDDWSEWTTKSAINFRNLPPGDYVFKVRARITNSLSENTAIYRFTIAKPWYATNLALFFYLIAGIFLFRYINKQYRNYYMRQREKLIEENNRLLEIKELENEQQLMKLRNEQLAQDVDAKSKELAVSTMSLLKKDELLALIKEDLKKTTDEPNSSRSIKSLISTINRNIGEENTWKVFKEAFDTADKDFLKKVKEAHPSLTPNDLRLCAYLRLNLSSKEIAPLLNISVRSIEIKRYRLRKKMNLPHEKGLVEYILSI</sequence>
<evidence type="ECO:0000259" key="3">
    <source>
        <dbReference type="SMART" id="SM00421"/>
    </source>
</evidence>
<protein>
    <submittedName>
        <fullName evidence="4">Y_Y_Y domain-containing protein</fullName>
    </submittedName>
</protein>
<keyword evidence="1" id="KW-0175">Coiled coil</keyword>
<proteinExistence type="predicted"/>
<dbReference type="InterPro" id="IPR011123">
    <property type="entry name" value="Y_Y_Y"/>
</dbReference>
<keyword evidence="2" id="KW-0472">Membrane</keyword>
<accession>A0A1M5AJM7</accession>
<gene>
    <name evidence="4" type="ORF">SAMN05444377_10699</name>
</gene>
<dbReference type="SUPFAM" id="SSF46894">
    <property type="entry name" value="C-terminal effector domain of the bipartite response regulators"/>
    <property type="match status" value="1"/>
</dbReference>
<evidence type="ECO:0000313" key="5">
    <source>
        <dbReference type="Proteomes" id="UP000184147"/>
    </source>
</evidence>
<dbReference type="EMBL" id="FQVQ01000006">
    <property type="protein sequence ID" value="SHF30334.1"/>
    <property type="molecule type" value="Genomic_DNA"/>
</dbReference>
<dbReference type="SMART" id="SM00421">
    <property type="entry name" value="HTH_LUXR"/>
    <property type="match status" value="1"/>
</dbReference>
<feature type="transmembrane region" description="Helical" evidence="2">
    <location>
        <begin position="731"/>
        <end position="752"/>
    </location>
</feature>
<evidence type="ECO:0000256" key="1">
    <source>
        <dbReference type="SAM" id="Coils"/>
    </source>
</evidence>
<dbReference type="InterPro" id="IPR036388">
    <property type="entry name" value="WH-like_DNA-bd_sf"/>
</dbReference>
<name>A0A1M5AJM7_9FLAO</name>
<organism evidence="4 5">
    <name type="scientific">Flavobacterium fontis</name>
    <dbReference type="NCBI Taxonomy" id="1124188"/>
    <lineage>
        <taxon>Bacteria</taxon>
        <taxon>Pseudomonadati</taxon>
        <taxon>Bacteroidota</taxon>
        <taxon>Flavobacteriia</taxon>
        <taxon>Flavobacteriales</taxon>
        <taxon>Flavobacteriaceae</taxon>
        <taxon>Flavobacterium</taxon>
    </lineage>
</organism>
<dbReference type="InterPro" id="IPR011110">
    <property type="entry name" value="Reg_prop"/>
</dbReference>
<evidence type="ECO:0000313" key="4">
    <source>
        <dbReference type="EMBL" id="SHF30334.1"/>
    </source>
</evidence>
<dbReference type="InterPro" id="IPR016032">
    <property type="entry name" value="Sig_transdc_resp-reg_C-effctor"/>
</dbReference>
<dbReference type="InterPro" id="IPR000792">
    <property type="entry name" value="Tscrpt_reg_LuxR_C"/>
</dbReference>
<dbReference type="GO" id="GO:0003677">
    <property type="term" value="F:DNA binding"/>
    <property type="evidence" value="ECO:0007669"/>
    <property type="project" value="InterPro"/>
</dbReference>
<dbReference type="Gene3D" id="2.60.40.10">
    <property type="entry name" value="Immunoglobulins"/>
    <property type="match status" value="1"/>
</dbReference>
<reference evidence="4 5" key="1">
    <citation type="submission" date="2016-11" db="EMBL/GenBank/DDBJ databases">
        <authorList>
            <person name="Jaros S."/>
            <person name="Januszkiewicz K."/>
            <person name="Wedrychowicz H."/>
        </authorList>
    </citation>
    <scope>NUCLEOTIDE SEQUENCE [LARGE SCALE GENOMIC DNA]</scope>
    <source>
        <strain evidence="4 5">DSM 25660</strain>
    </source>
</reference>
<dbReference type="AlphaFoldDB" id="A0A1M5AJM7"/>
<dbReference type="SUPFAM" id="SSF63829">
    <property type="entry name" value="Calcium-dependent phosphotriesterase"/>
    <property type="match status" value="1"/>
</dbReference>
<dbReference type="RefSeq" id="WP_083544784.1">
    <property type="nucleotide sequence ID" value="NZ_FQVQ01000006.1"/>
</dbReference>
<keyword evidence="2" id="KW-1133">Transmembrane helix</keyword>
<dbReference type="Proteomes" id="UP000184147">
    <property type="component" value="Unassembled WGS sequence"/>
</dbReference>